<dbReference type="Proteomes" id="UP000593892">
    <property type="component" value="Chromosome"/>
</dbReference>
<evidence type="ECO:0000313" key="3">
    <source>
        <dbReference type="Proteomes" id="UP000593892"/>
    </source>
</evidence>
<evidence type="ECO:0000313" key="2">
    <source>
        <dbReference type="EMBL" id="QOY90751.1"/>
    </source>
</evidence>
<evidence type="ECO:0000256" key="1">
    <source>
        <dbReference type="SAM" id="SignalP"/>
    </source>
</evidence>
<dbReference type="AlphaFoldDB" id="A0A7S7NVV7"/>
<organism evidence="2 3">
    <name type="scientific">Paludibaculum fermentans</name>
    <dbReference type="NCBI Taxonomy" id="1473598"/>
    <lineage>
        <taxon>Bacteria</taxon>
        <taxon>Pseudomonadati</taxon>
        <taxon>Acidobacteriota</taxon>
        <taxon>Terriglobia</taxon>
        <taxon>Bryobacterales</taxon>
        <taxon>Bryobacteraceae</taxon>
        <taxon>Paludibaculum</taxon>
    </lineage>
</organism>
<feature type="signal peptide" evidence="1">
    <location>
        <begin position="1"/>
        <end position="23"/>
    </location>
</feature>
<dbReference type="InterPro" id="IPR007433">
    <property type="entry name" value="DUF481"/>
</dbReference>
<sequence length="357" mass="38605">MSILKLNGLPAVCLLASVMLATAMGDQIVLKDGDRVTGSIVKKDGQTVTILSKNFGAVTLKWDDIATVKTDQPLNVVLAGDQTVKANIQTQDGRIEVAAPGAPRVVDATGIVALRNDAEQKVYERLRHPGLLDLWTINGSLSLAGTKGNAETLVITTPLNFARVSSTSKTTAYFNSIRSSATINGVNSQTASAIRGGWGYSRNLNSKLFLNGFNDYEYDKFQSLDLRVVLGGGAGFHAWKGAHGSLDLVGGGAWNREKFDPAPQAAFTRSSAEAYWGDDLAYKLSARTSLVQGFRMFNNLTTTGQYRMNFDVGATTSLTKWLTWNVSISDRYLSNPVQGRRANDLLYTTGLGFTFAR</sequence>
<proteinExistence type="predicted"/>
<feature type="chain" id="PRO_5032608868" evidence="1">
    <location>
        <begin position="24"/>
        <end position="357"/>
    </location>
</feature>
<gene>
    <name evidence="2" type="ORF">IRI77_12635</name>
</gene>
<dbReference type="EMBL" id="CP063849">
    <property type="protein sequence ID" value="QOY90751.1"/>
    <property type="molecule type" value="Genomic_DNA"/>
</dbReference>
<reference evidence="2 3" key="1">
    <citation type="submission" date="2020-10" db="EMBL/GenBank/DDBJ databases">
        <title>Complete genome sequence of Paludibaculum fermentans P105T, a facultatively anaerobic acidobacterium capable of dissimilatory Fe(III) reduction.</title>
        <authorList>
            <person name="Dedysh S.N."/>
            <person name="Beletsky A.V."/>
            <person name="Kulichevskaya I.S."/>
            <person name="Mardanov A.V."/>
            <person name="Ravin N.V."/>
        </authorList>
    </citation>
    <scope>NUCLEOTIDE SEQUENCE [LARGE SCALE GENOMIC DNA]</scope>
    <source>
        <strain evidence="2 3">P105</strain>
    </source>
</reference>
<protein>
    <submittedName>
        <fullName evidence="2">DUF481 domain-containing protein</fullName>
    </submittedName>
</protein>
<keyword evidence="1" id="KW-0732">Signal</keyword>
<dbReference type="KEGG" id="pfer:IRI77_12635"/>
<dbReference type="Pfam" id="PF04338">
    <property type="entry name" value="DUF481"/>
    <property type="match status" value="1"/>
</dbReference>
<accession>A0A7S7NVV7</accession>
<name>A0A7S7NVV7_PALFE</name>
<dbReference type="RefSeq" id="WP_194452408.1">
    <property type="nucleotide sequence ID" value="NZ_CP063849.1"/>
</dbReference>
<keyword evidence="3" id="KW-1185">Reference proteome</keyword>